<reference evidence="1" key="1">
    <citation type="journal article" date="2020" name="Nature">
        <title>Giant virus diversity and host interactions through global metagenomics.</title>
        <authorList>
            <person name="Schulz F."/>
            <person name="Roux S."/>
            <person name="Paez-Espino D."/>
            <person name="Jungbluth S."/>
            <person name="Walsh D.A."/>
            <person name="Denef V.J."/>
            <person name="McMahon K.D."/>
            <person name="Konstantinidis K.T."/>
            <person name="Eloe-Fadrosh E.A."/>
            <person name="Kyrpides N.C."/>
            <person name="Woyke T."/>
        </authorList>
    </citation>
    <scope>NUCLEOTIDE SEQUENCE</scope>
    <source>
        <strain evidence="1">GVMAG-S-1038524-41</strain>
    </source>
</reference>
<protein>
    <submittedName>
        <fullName evidence="1">Uncharacterized protein</fullName>
    </submittedName>
</protein>
<accession>A0A6C0JQM1</accession>
<evidence type="ECO:0000313" key="1">
    <source>
        <dbReference type="EMBL" id="QHU06727.1"/>
    </source>
</evidence>
<name>A0A6C0JQM1_9ZZZZ</name>
<organism evidence="1">
    <name type="scientific">viral metagenome</name>
    <dbReference type="NCBI Taxonomy" id="1070528"/>
    <lineage>
        <taxon>unclassified sequences</taxon>
        <taxon>metagenomes</taxon>
        <taxon>organismal metagenomes</taxon>
    </lineage>
</organism>
<proteinExistence type="predicted"/>
<dbReference type="EMBL" id="MN740667">
    <property type="protein sequence ID" value="QHU06727.1"/>
    <property type="molecule type" value="Genomic_DNA"/>
</dbReference>
<sequence>MSLKALCMNNLVELIKNLPPQLKEEVIGESLKAIKAEAKQEVMKEIRRSAAIVVDDVTDRLISSHKTGQVMKRPEYTNDIDDELYYTFTDISERFVDKHAEKIVFDNHPHHHSKIAMDWYDDESEDSEQDEY</sequence>
<dbReference type="AlphaFoldDB" id="A0A6C0JQM1"/>